<dbReference type="GO" id="GO:0005524">
    <property type="term" value="F:ATP binding"/>
    <property type="evidence" value="ECO:0007669"/>
    <property type="project" value="UniProtKB-KW"/>
</dbReference>
<keyword evidence="2 4" id="KW-0808">Transferase</keyword>
<keyword evidence="4" id="KW-0859">Xylose metabolism</keyword>
<dbReference type="Pfam" id="PF02782">
    <property type="entry name" value="FGGY_C"/>
    <property type="match status" value="1"/>
</dbReference>
<dbReference type="GO" id="GO:0042732">
    <property type="term" value="P:D-xylose metabolic process"/>
    <property type="evidence" value="ECO:0007669"/>
    <property type="project" value="UniProtKB-UniRule"/>
</dbReference>
<keyword evidence="4" id="KW-0067">ATP-binding</keyword>
<dbReference type="FunFam" id="3.30.420.40:FF:000118">
    <property type="entry name" value="Xylulose kinase 2"/>
    <property type="match status" value="1"/>
</dbReference>
<dbReference type="Gene3D" id="3.30.420.40">
    <property type="match status" value="2"/>
</dbReference>
<dbReference type="GO" id="GO:0005829">
    <property type="term" value="C:cytosol"/>
    <property type="evidence" value="ECO:0007669"/>
    <property type="project" value="TreeGrafter"/>
</dbReference>
<dbReference type="PIRSF" id="PIRSF000538">
    <property type="entry name" value="GlpK"/>
    <property type="match status" value="1"/>
</dbReference>
<feature type="domain" description="Carbohydrate kinase FGGY N-terminal" evidence="5">
    <location>
        <begin position="132"/>
        <end position="283"/>
    </location>
</feature>
<evidence type="ECO:0000259" key="5">
    <source>
        <dbReference type="Pfam" id="PF00370"/>
    </source>
</evidence>
<dbReference type="PANTHER" id="PTHR10196">
    <property type="entry name" value="SUGAR KINASE"/>
    <property type="match status" value="1"/>
</dbReference>
<gene>
    <name evidence="8" type="primary">LOC116305572</name>
</gene>
<dbReference type="OrthoDB" id="1728974at2759"/>
<keyword evidence="4" id="KW-0119">Carbohydrate metabolism</keyword>
<dbReference type="Pfam" id="PF00370">
    <property type="entry name" value="FGGY_N"/>
    <property type="match status" value="1"/>
</dbReference>
<dbReference type="GO" id="GO:0004856">
    <property type="term" value="F:D-xylulokinase activity"/>
    <property type="evidence" value="ECO:0007669"/>
    <property type="project" value="UniProtKB-UniRule"/>
</dbReference>
<evidence type="ECO:0000256" key="4">
    <source>
        <dbReference type="RuleBase" id="RU367058"/>
    </source>
</evidence>
<dbReference type="FunCoup" id="A0A6P8IWF1">
    <property type="interactions" value="690"/>
</dbReference>
<dbReference type="InterPro" id="IPR018485">
    <property type="entry name" value="FGGY_C"/>
</dbReference>
<dbReference type="InterPro" id="IPR043129">
    <property type="entry name" value="ATPase_NBD"/>
</dbReference>
<reference evidence="8" key="1">
    <citation type="submission" date="2025-08" db="UniProtKB">
        <authorList>
            <consortium name="RefSeq"/>
        </authorList>
    </citation>
    <scope>IDENTIFICATION</scope>
    <source>
        <tissue evidence="8">Tentacle</tissue>
    </source>
</reference>
<comment type="function">
    <text evidence="4">Phosphorylates D-xylulose to produce D-xylulose 5-phosphate, a molecule that may play an important role in the regulation of glucose metabolism and lipogenesis.</text>
</comment>
<proteinExistence type="inferred from homology"/>
<keyword evidence="4" id="KW-0547">Nucleotide-binding</keyword>
<dbReference type="PANTHER" id="PTHR10196:SF57">
    <property type="entry name" value="XYLULOSE KINASE"/>
    <property type="match status" value="1"/>
</dbReference>
<dbReference type="KEGG" id="aten:116305572"/>
<dbReference type="InParanoid" id="A0A6P8IWF1"/>
<dbReference type="AlphaFoldDB" id="A0A6P8IWF1"/>
<dbReference type="GO" id="GO:0005997">
    <property type="term" value="P:xylulose metabolic process"/>
    <property type="evidence" value="ECO:0007669"/>
    <property type="project" value="UniProtKB-UniRule"/>
</dbReference>
<evidence type="ECO:0000256" key="3">
    <source>
        <dbReference type="ARBA" id="ARBA00022777"/>
    </source>
</evidence>
<evidence type="ECO:0000313" key="7">
    <source>
        <dbReference type="Proteomes" id="UP000515163"/>
    </source>
</evidence>
<evidence type="ECO:0000256" key="1">
    <source>
        <dbReference type="ARBA" id="ARBA00009156"/>
    </source>
</evidence>
<sequence length="527" mass="57953">MASPVFLGFDLSTQQLKALAIDNDLNIIHETSVHFDNDFPEYKTQGGVHKHEDNLTVTAPCLLWVQAWDLLFDRMKCKGFDFKSVVCMSGTGQQHGSVYWKKGAKEVLKFLKSGDSFYDQLKDCFAVLDSPIWMDSSTSTQCHSLEKAVGGPKRLAEITGSRAYERFTGNQVAKIFQTQPKVYDQCERISLVSSFAPSLLIGEYAPIDYSDGSGMNLMNIETKDWEDKCLEACAPHLRQKLGPLTSSCSQVGNVSKYLVDRFGFSPDCKVVAFTGDNPASLAGMRLGEGDIAVSLGTSDTLMLWLKTPRPALEGHIFVNPVDTNAYMALLCFKNGSLTRESIRNSCSNGSWEQFDEALNSTTTGNHGNIGIYFEVKEITPFADGIHRFSENNDKVESFPKDVEIRALIEGQFMAKRAHAELLGYSIGPGSRVLATGGASSNKSILQVLADVFNAPVYTIKDTANSACLGCAYRAKHGWLGPDHSFKEAVSNAPAYQLAVKPRADAHEIYTPLTSRYIALERSITTES</sequence>
<comment type="similarity">
    <text evidence="1 4">Belongs to the FGGY kinase family.</text>
</comment>
<accession>A0A6P8IWF1</accession>
<keyword evidence="3 4" id="KW-0418">Kinase</keyword>
<protein>
    <recommendedName>
        <fullName evidence="4">Xylulose kinase</fullName>
        <ecNumber evidence="4">2.7.1.17</ecNumber>
    </recommendedName>
</protein>
<dbReference type="InterPro" id="IPR018484">
    <property type="entry name" value="FGGY_N"/>
</dbReference>
<comment type="catalytic activity">
    <reaction evidence="4">
        <text>D-xylulose + ATP = D-xylulose 5-phosphate + ADP + H(+)</text>
        <dbReference type="Rhea" id="RHEA:10964"/>
        <dbReference type="ChEBI" id="CHEBI:15378"/>
        <dbReference type="ChEBI" id="CHEBI:17140"/>
        <dbReference type="ChEBI" id="CHEBI:30616"/>
        <dbReference type="ChEBI" id="CHEBI:57737"/>
        <dbReference type="ChEBI" id="CHEBI:456216"/>
        <dbReference type="EC" id="2.7.1.17"/>
    </reaction>
</comment>
<evidence type="ECO:0000259" key="6">
    <source>
        <dbReference type="Pfam" id="PF02782"/>
    </source>
</evidence>
<evidence type="ECO:0000313" key="8">
    <source>
        <dbReference type="RefSeq" id="XP_031571372.1"/>
    </source>
</evidence>
<dbReference type="EC" id="2.7.1.17" evidence="4"/>
<dbReference type="GeneID" id="116305572"/>
<dbReference type="RefSeq" id="XP_031571372.1">
    <property type="nucleotide sequence ID" value="XM_031715512.1"/>
</dbReference>
<dbReference type="InterPro" id="IPR042024">
    <property type="entry name" value="D-XK_euk"/>
</dbReference>
<organism evidence="7 8">
    <name type="scientific">Actinia tenebrosa</name>
    <name type="common">Australian red waratah sea anemone</name>
    <dbReference type="NCBI Taxonomy" id="6105"/>
    <lineage>
        <taxon>Eukaryota</taxon>
        <taxon>Metazoa</taxon>
        <taxon>Cnidaria</taxon>
        <taxon>Anthozoa</taxon>
        <taxon>Hexacorallia</taxon>
        <taxon>Actiniaria</taxon>
        <taxon>Actiniidae</taxon>
        <taxon>Actinia</taxon>
    </lineage>
</organism>
<dbReference type="InterPro" id="IPR000577">
    <property type="entry name" value="Carb_kinase_FGGY"/>
</dbReference>
<name>A0A6P8IWF1_ACTTE</name>
<feature type="domain" description="Carbohydrate kinase FGGY C-terminal" evidence="6">
    <location>
        <begin position="292"/>
        <end position="476"/>
    </location>
</feature>
<dbReference type="Proteomes" id="UP000515163">
    <property type="component" value="Unplaced"/>
</dbReference>
<dbReference type="SUPFAM" id="SSF53067">
    <property type="entry name" value="Actin-like ATPase domain"/>
    <property type="match status" value="2"/>
</dbReference>
<keyword evidence="7" id="KW-1185">Reference proteome</keyword>
<evidence type="ECO:0000256" key="2">
    <source>
        <dbReference type="ARBA" id="ARBA00022679"/>
    </source>
</evidence>
<dbReference type="CDD" id="cd07776">
    <property type="entry name" value="ASKHA_NBD_FGGY_SpXK-like"/>
    <property type="match status" value="1"/>
</dbReference>